<dbReference type="Proteomes" id="UP000235653">
    <property type="component" value="Unassembled WGS sequence"/>
</dbReference>
<proteinExistence type="predicted"/>
<evidence type="ECO:0000259" key="1">
    <source>
        <dbReference type="Pfam" id="PF07853"/>
    </source>
</evidence>
<dbReference type="GO" id="GO:0009636">
    <property type="term" value="P:response to toxic substance"/>
    <property type="evidence" value="ECO:0007669"/>
    <property type="project" value="TreeGrafter"/>
</dbReference>
<comment type="caution">
    <text evidence="2">The sequence shown here is derived from an EMBL/GenBank/DDBJ whole genome shotgun (WGS) entry which is preliminary data.</text>
</comment>
<dbReference type="PANTHER" id="PTHR37810:SF5">
    <property type="entry name" value="IMMUNITY PROTEIN SDPI"/>
    <property type="match status" value="1"/>
</dbReference>
<dbReference type="AlphaFoldDB" id="A0A2P5P9A2"/>
<dbReference type="Pfam" id="PF07853">
    <property type="entry name" value="DUF1648"/>
    <property type="match status" value="1"/>
</dbReference>
<reference evidence="2 3" key="1">
    <citation type="journal article" date="2017" name="ISME J.">
        <title>Grape pomace compost harbors organohalide-respiring Dehalogenimonas species with novel reductive dehalogenase genes.</title>
        <authorList>
            <person name="Yang Y."/>
            <person name="Higgins S.A."/>
            <person name="Yan J."/>
            <person name="Simsir B."/>
            <person name="Chourey K."/>
            <person name="Iyer R."/>
            <person name="Hettich R.L."/>
            <person name="Baldwin B."/>
            <person name="Ogles D.M."/>
            <person name="Loffler F.E."/>
        </authorList>
    </citation>
    <scope>NUCLEOTIDE SEQUENCE [LARGE SCALE GENOMIC DNA]</scope>
    <source>
        <strain evidence="2 3">GP</strain>
    </source>
</reference>
<gene>
    <name evidence="2" type="ORF">JP09_003070</name>
</gene>
<keyword evidence="3" id="KW-1185">Reference proteome</keyword>
<evidence type="ECO:0000313" key="3">
    <source>
        <dbReference type="Proteomes" id="UP000235653"/>
    </source>
</evidence>
<evidence type="ECO:0000313" key="2">
    <source>
        <dbReference type="EMBL" id="PPD58860.1"/>
    </source>
</evidence>
<dbReference type="EMBL" id="JQAN02000006">
    <property type="protein sequence ID" value="PPD58860.1"/>
    <property type="molecule type" value="Genomic_DNA"/>
</dbReference>
<protein>
    <submittedName>
        <fullName evidence="2">DUF1648 domain-containing protein</fullName>
    </submittedName>
</protein>
<dbReference type="PANTHER" id="PTHR37810">
    <property type="entry name" value="IMMUNITY PROTEIN SDPI"/>
    <property type="match status" value="1"/>
</dbReference>
<sequence length="181" mass="19921">MNQTSQNPTTPNPLKFRASFIALPLICLMATIIISAIFYNQLPDNVTFRFDLNGSPSGEMAKTSFIALMIGIQALLTFIAYVTTSAIGNIPTLRDNADKFRFSPTRLLALMGNMPAIIQFIMAYILIDAIVYAKRAEHLAPFWIVAVAILVIGGAITLFYGLPIALKGYKAIMSVEEKKKE</sequence>
<dbReference type="InterPro" id="IPR012867">
    <property type="entry name" value="DUF1648"/>
</dbReference>
<feature type="domain" description="DUF1648" evidence="1">
    <location>
        <begin position="29"/>
        <end position="73"/>
    </location>
</feature>
<accession>A0A2P5P9A2</accession>
<organism evidence="2 3">
    <name type="scientific">Dehalogenimonas etheniformans</name>
    <dbReference type="NCBI Taxonomy" id="1536648"/>
    <lineage>
        <taxon>Bacteria</taxon>
        <taxon>Bacillati</taxon>
        <taxon>Chloroflexota</taxon>
        <taxon>Dehalococcoidia</taxon>
        <taxon>Dehalococcoidales</taxon>
        <taxon>Dehalococcoidaceae</taxon>
        <taxon>Dehalogenimonas</taxon>
    </lineage>
</organism>
<dbReference type="OrthoDB" id="160954at2"/>
<name>A0A2P5P9A2_9CHLR</name>